<evidence type="ECO:0000313" key="3">
    <source>
        <dbReference type="Proteomes" id="UP001190700"/>
    </source>
</evidence>
<dbReference type="EMBL" id="LGRX02014813">
    <property type="protein sequence ID" value="KAK3264073.1"/>
    <property type="molecule type" value="Genomic_DNA"/>
</dbReference>
<protein>
    <submittedName>
        <fullName evidence="2">Uncharacterized protein</fullName>
    </submittedName>
</protein>
<comment type="caution">
    <text evidence="2">The sequence shown here is derived from an EMBL/GenBank/DDBJ whole genome shotgun (WGS) entry which is preliminary data.</text>
</comment>
<proteinExistence type="predicted"/>
<organism evidence="2 3">
    <name type="scientific">Cymbomonas tetramitiformis</name>
    <dbReference type="NCBI Taxonomy" id="36881"/>
    <lineage>
        <taxon>Eukaryota</taxon>
        <taxon>Viridiplantae</taxon>
        <taxon>Chlorophyta</taxon>
        <taxon>Pyramimonadophyceae</taxon>
        <taxon>Pyramimonadales</taxon>
        <taxon>Pyramimonadaceae</taxon>
        <taxon>Cymbomonas</taxon>
    </lineage>
</organism>
<evidence type="ECO:0000313" key="2">
    <source>
        <dbReference type="EMBL" id="KAK3264073.1"/>
    </source>
</evidence>
<dbReference type="AlphaFoldDB" id="A0AAE0FQY1"/>
<keyword evidence="1" id="KW-0812">Transmembrane</keyword>
<feature type="transmembrane region" description="Helical" evidence="1">
    <location>
        <begin position="372"/>
        <end position="391"/>
    </location>
</feature>
<reference evidence="2 3" key="1">
    <citation type="journal article" date="2015" name="Genome Biol. Evol.">
        <title>Comparative Genomics of a Bacterivorous Green Alga Reveals Evolutionary Causalities and Consequences of Phago-Mixotrophic Mode of Nutrition.</title>
        <authorList>
            <person name="Burns J.A."/>
            <person name="Paasch A."/>
            <person name="Narechania A."/>
            <person name="Kim E."/>
        </authorList>
    </citation>
    <scope>NUCLEOTIDE SEQUENCE [LARGE SCALE GENOMIC DNA]</scope>
    <source>
        <strain evidence="2 3">PLY_AMNH</strain>
    </source>
</reference>
<gene>
    <name evidence="2" type="ORF">CYMTET_27161</name>
</gene>
<feature type="transmembrane region" description="Helical" evidence="1">
    <location>
        <begin position="340"/>
        <end position="360"/>
    </location>
</feature>
<evidence type="ECO:0000256" key="1">
    <source>
        <dbReference type="SAM" id="Phobius"/>
    </source>
</evidence>
<keyword evidence="1" id="KW-0472">Membrane</keyword>
<keyword evidence="3" id="KW-1185">Reference proteome</keyword>
<dbReference type="Proteomes" id="UP001190700">
    <property type="component" value="Unassembled WGS sequence"/>
</dbReference>
<keyword evidence="1" id="KW-1133">Transmembrane helix</keyword>
<accession>A0AAE0FQY1</accession>
<name>A0AAE0FQY1_9CHLO</name>
<sequence length="461" mass="50903">MVRRLLQRARRDDLTSSSELCRVVGLNFTALMLAMPMAELKKQAAESNARKGAQIRATVSARRKEGQNGATALAALEGDTDAGALMSPSSAQPSSTKMNAATSPLCFERLLGTSLVHAYLCLHDVLVEELQREHLNPASSLAWSCPEGKDFNWFNLMFQEMMVLGGKPGWYLRSQLFNLVLLREHSGGYRFTQDLADTLRAGEPSTSVGESTSPTFDLEELRRTLPAALRKAAGGEEEAEAVWATMLALALYDRLPFKWTMNPKDPPRDRIAFGAVLGQWLQKATTGAVRDALRVQAADQVAAWQDAHIARLAALKERVEPSGAGMSKQKAPLWERSLKWLTGTLFFGVSSHPLVAIYLVKPMEAFSRAERLIVQVNVFIVMLSCCMAFYYSKAITTCVDFQSYVGCPDPNEDAPDCFGLTMCMDIMKMKTDGFFPTEVHSDDFVFTGFPRTRGWAASGRS</sequence>